<gene>
    <name evidence="2" type="ORF">PLEPLA_LOCUS43859</name>
</gene>
<dbReference type="Proteomes" id="UP001153269">
    <property type="component" value="Unassembled WGS sequence"/>
</dbReference>
<reference evidence="2" key="1">
    <citation type="submission" date="2020-03" db="EMBL/GenBank/DDBJ databases">
        <authorList>
            <person name="Weist P."/>
        </authorList>
    </citation>
    <scope>NUCLEOTIDE SEQUENCE</scope>
</reference>
<evidence type="ECO:0000256" key="1">
    <source>
        <dbReference type="SAM" id="SignalP"/>
    </source>
</evidence>
<evidence type="ECO:0000313" key="3">
    <source>
        <dbReference type="Proteomes" id="UP001153269"/>
    </source>
</evidence>
<evidence type="ECO:0008006" key="4">
    <source>
        <dbReference type="Google" id="ProtNLM"/>
    </source>
</evidence>
<comment type="caution">
    <text evidence="2">The sequence shown here is derived from an EMBL/GenBank/DDBJ whole genome shotgun (WGS) entry which is preliminary data.</text>
</comment>
<name>A0A9N7VRY9_PLEPL</name>
<accession>A0A9N7VRY9</accession>
<feature type="chain" id="PRO_5040120986" description="Secreted protein" evidence="1">
    <location>
        <begin position="29"/>
        <end position="112"/>
    </location>
</feature>
<keyword evidence="1" id="KW-0732">Signal</keyword>
<keyword evidence="3" id="KW-1185">Reference proteome</keyword>
<evidence type="ECO:0000313" key="2">
    <source>
        <dbReference type="EMBL" id="CAB1456078.1"/>
    </source>
</evidence>
<sequence length="112" mass="12373">MQVDRSRVVSSAWCACLLLLYSTPSTRVTEVGATHQSIPPSVVKLWASAFGGEIKSISAKYSGSQLLQKVSFRCRAEKNPLQHSHTLIQRSEPEHGALMGTLTLHAKTLWIR</sequence>
<proteinExistence type="predicted"/>
<protein>
    <recommendedName>
        <fullName evidence="4">Secreted protein</fullName>
    </recommendedName>
</protein>
<dbReference type="EMBL" id="CADEAL010004284">
    <property type="protein sequence ID" value="CAB1456078.1"/>
    <property type="molecule type" value="Genomic_DNA"/>
</dbReference>
<feature type="signal peptide" evidence="1">
    <location>
        <begin position="1"/>
        <end position="28"/>
    </location>
</feature>
<dbReference type="AlphaFoldDB" id="A0A9N7VRY9"/>
<organism evidence="2 3">
    <name type="scientific">Pleuronectes platessa</name>
    <name type="common">European plaice</name>
    <dbReference type="NCBI Taxonomy" id="8262"/>
    <lineage>
        <taxon>Eukaryota</taxon>
        <taxon>Metazoa</taxon>
        <taxon>Chordata</taxon>
        <taxon>Craniata</taxon>
        <taxon>Vertebrata</taxon>
        <taxon>Euteleostomi</taxon>
        <taxon>Actinopterygii</taxon>
        <taxon>Neopterygii</taxon>
        <taxon>Teleostei</taxon>
        <taxon>Neoteleostei</taxon>
        <taxon>Acanthomorphata</taxon>
        <taxon>Carangaria</taxon>
        <taxon>Pleuronectiformes</taxon>
        <taxon>Pleuronectoidei</taxon>
        <taxon>Pleuronectidae</taxon>
        <taxon>Pleuronectes</taxon>
    </lineage>
</organism>